<evidence type="ECO:0000313" key="1">
    <source>
        <dbReference type="EMBL" id="EKN65481.1"/>
    </source>
</evidence>
<dbReference type="AlphaFoldDB" id="K6DXC6"/>
<gene>
    <name evidence="1" type="ORF">BABA_20121</name>
</gene>
<organism evidence="1 2">
    <name type="scientific">Neobacillus bataviensis LMG 21833</name>
    <dbReference type="NCBI Taxonomy" id="1117379"/>
    <lineage>
        <taxon>Bacteria</taxon>
        <taxon>Bacillati</taxon>
        <taxon>Bacillota</taxon>
        <taxon>Bacilli</taxon>
        <taxon>Bacillales</taxon>
        <taxon>Bacillaceae</taxon>
        <taxon>Neobacillus</taxon>
    </lineage>
</organism>
<dbReference type="RefSeq" id="WP_007087017.1">
    <property type="nucleotide sequence ID" value="NZ_AJLS01000132.1"/>
</dbReference>
<dbReference type="STRING" id="1117379.BABA_20121"/>
<proteinExistence type="predicted"/>
<keyword evidence="2" id="KW-1185">Reference proteome</keyword>
<dbReference type="PATRIC" id="fig|1117379.3.peg.4170"/>
<reference evidence="1 2" key="1">
    <citation type="journal article" date="2012" name="Front. Microbiol.">
        <title>Redundancy and modularity in membrane-associated dissimilatory nitrate reduction in Bacillus.</title>
        <authorList>
            <person name="Heylen K."/>
            <person name="Keltjens J."/>
        </authorList>
    </citation>
    <scope>NUCLEOTIDE SEQUENCE [LARGE SCALE GENOMIC DNA]</scope>
    <source>
        <strain evidence="2">LMG 21833T</strain>
    </source>
</reference>
<accession>K6DXC6</accession>
<sequence length="73" mass="7278">MPAIIGPVEIVTVTGEGILNFGDSGFVTPKIVSKTFGGSGGFNTGGLVVSNTIASGTNVADTELIDQPIVGNK</sequence>
<dbReference type="PANTHER" id="PTHR37808">
    <property type="entry name" value="SPORE GERMINATION PROTEIN-LIKE PROTEIN YDZR-RELATED"/>
    <property type="match status" value="1"/>
</dbReference>
<dbReference type="InterPro" id="IPR019618">
    <property type="entry name" value="Spore_germination_GerPA"/>
</dbReference>
<comment type="caution">
    <text evidence="1">The sequence shown here is derived from an EMBL/GenBank/DDBJ whole genome shotgun (WGS) entry which is preliminary data.</text>
</comment>
<dbReference type="Pfam" id="PF10676">
    <property type="entry name" value="gerPA"/>
    <property type="match status" value="1"/>
</dbReference>
<evidence type="ECO:0000313" key="2">
    <source>
        <dbReference type="Proteomes" id="UP000006316"/>
    </source>
</evidence>
<dbReference type="Proteomes" id="UP000006316">
    <property type="component" value="Unassembled WGS sequence"/>
</dbReference>
<dbReference type="PANTHER" id="PTHR37808:SF3">
    <property type="entry name" value="SPORE GERMINATION PROTEIN GERPA-RELATED"/>
    <property type="match status" value="1"/>
</dbReference>
<dbReference type="EMBL" id="AJLS01000132">
    <property type="protein sequence ID" value="EKN65481.1"/>
    <property type="molecule type" value="Genomic_DNA"/>
</dbReference>
<protein>
    <submittedName>
        <fullName evidence="1">Spore germination protein PF</fullName>
    </submittedName>
</protein>
<name>K6DXC6_9BACI</name>
<dbReference type="OrthoDB" id="2382149at2"/>